<evidence type="ECO:0000313" key="3">
    <source>
        <dbReference type="Proteomes" id="UP000075615"/>
    </source>
</evidence>
<comment type="caution">
    <text evidence="2">The sequence shown here is derived from an EMBL/GenBank/DDBJ whole genome shotgun (WGS) entry which is preliminary data.</text>
</comment>
<reference evidence="2 3" key="1">
    <citation type="submission" date="2016-01" db="EMBL/GenBank/DDBJ databases">
        <title>Genome sequencing of Roseivirga echinicomitans KMM 6058.</title>
        <authorList>
            <person name="Selvaratnam C."/>
            <person name="Thevarajoo S."/>
            <person name="Goh K.M."/>
            <person name="Ee R."/>
            <person name="Chan K.-G."/>
            <person name="Chong C.S."/>
        </authorList>
    </citation>
    <scope>NUCLEOTIDE SEQUENCE [LARGE SCALE GENOMIC DNA]</scope>
    <source>
        <strain evidence="2 3">KMM 6058</strain>
    </source>
</reference>
<evidence type="ECO:0008006" key="4">
    <source>
        <dbReference type="Google" id="ProtNLM"/>
    </source>
</evidence>
<protein>
    <recommendedName>
        <fullName evidence="4">Gliding motility-associated protein GldM N-terminal domain-containing protein</fullName>
    </recommendedName>
</protein>
<feature type="signal peptide" evidence="1">
    <location>
        <begin position="1"/>
        <end position="22"/>
    </location>
</feature>
<proteinExistence type="predicted"/>
<dbReference type="OrthoDB" id="9886348at2"/>
<evidence type="ECO:0000256" key="1">
    <source>
        <dbReference type="SAM" id="SignalP"/>
    </source>
</evidence>
<gene>
    <name evidence="2" type="ORF">AWN68_10480</name>
</gene>
<feature type="chain" id="PRO_5007574107" description="Gliding motility-associated protein GldM N-terminal domain-containing protein" evidence="1">
    <location>
        <begin position="23"/>
        <end position="234"/>
    </location>
</feature>
<organism evidence="2 3">
    <name type="scientific">Roseivirga echinicomitans</name>
    <dbReference type="NCBI Taxonomy" id="296218"/>
    <lineage>
        <taxon>Bacteria</taxon>
        <taxon>Pseudomonadati</taxon>
        <taxon>Bacteroidota</taxon>
        <taxon>Cytophagia</taxon>
        <taxon>Cytophagales</taxon>
        <taxon>Roseivirgaceae</taxon>
        <taxon>Roseivirga</taxon>
    </lineage>
</organism>
<dbReference type="Proteomes" id="UP000075615">
    <property type="component" value="Unassembled WGS sequence"/>
</dbReference>
<accession>A0A150X2Z3</accession>
<evidence type="ECO:0000313" key="2">
    <source>
        <dbReference type="EMBL" id="KYG73105.1"/>
    </source>
</evidence>
<keyword evidence="3" id="KW-1185">Reference proteome</keyword>
<dbReference type="RefSeq" id="WP_068418161.1">
    <property type="nucleotide sequence ID" value="NZ_LRDB01000050.1"/>
</dbReference>
<dbReference type="STRING" id="296218.AWN68_10480"/>
<keyword evidence="1" id="KW-0732">Signal</keyword>
<dbReference type="AlphaFoldDB" id="A0A150X2Z3"/>
<dbReference type="EMBL" id="LRDB01000050">
    <property type="protein sequence ID" value="KYG73105.1"/>
    <property type="molecule type" value="Genomic_DNA"/>
</dbReference>
<sequence>MIKKTLSLIAFCLFAFSCQNDSASKSLPLLDITNQQALDYLLNKQQVTGYIDFVREPIEALKKARSLGQVAISDGDYKEYKNQLSLVVEQISKLSPSLSKDLTFFDSKITDPESLFVKENILIAKTSQMLMDYFLLSDMAFAQVNFGSNSLQKGKATHGRVYLSVGLSTLKNLVEFDIINQDTKEIEEHINSETNILFDYTPKSKGTKIIRGIITTMQGGVVQEIQIEDSIEVK</sequence>
<dbReference type="PROSITE" id="PS51257">
    <property type="entry name" value="PROKAR_LIPOPROTEIN"/>
    <property type="match status" value="1"/>
</dbReference>
<name>A0A150X2Z3_9BACT</name>